<dbReference type="VEuPathDB" id="FungiDB:HpaG805561"/>
<reference evidence="1" key="2">
    <citation type="submission" date="2015-06" db="UniProtKB">
        <authorList>
            <consortium name="EnsemblProtists"/>
        </authorList>
    </citation>
    <scope>IDENTIFICATION</scope>
    <source>
        <strain evidence="1">Emoy2</strain>
    </source>
</reference>
<dbReference type="InParanoid" id="M4BGN6"/>
<evidence type="ECO:0000313" key="1">
    <source>
        <dbReference type="EnsemblProtists" id="HpaP805561"/>
    </source>
</evidence>
<reference evidence="2" key="1">
    <citation type="journal article" date="2010" name="Science">
        <title>Signatures of adaptation to obligate biotrophy in the Hyaloperonospora arabidopsidis genome.</title>
        <authorList>
            <person name="Baxter L."/>
            <person name="Tripathy S."/>
            <person name="Ishaque N."/>
            <person name="Boot N."/>
            <person name="Cabral A."/>
            <person name="Kemen E."/>
            <person name="Thines M."/>
            <person name="Ah-Fong A."/>
            <person name="Anderson R."/>
            <person name="Badejoko W."/>
            <person name="Bittner-Eddy P."/>
            <person name="Boore J.L."/>
            <person name="Chibucos M.C."/>
            <person name="Coates M."/>
            <person name="Dehal P."/>
            <person name="Delehaunty K."/>
            <person name="Dong S."/>
            <person name="Downton P."/>
            <person name="Dumas B."/>
            <person name="Fabro G."/>
            <person name="Fronick C."/>
            <person name="Fuerstenberg S.I."/>
            <person name="Fulton L."/>
            <person name="Gaulin E."/>
            <person name="Govers F."/>
            <person name="Hughes L."/>
            <person name="Humphray S."/>
            <person name="Jiang R.H."/>
            <person name="Judelson H."/>
            <person name="Kamoun S."/>
            <person name="Kyung K."/>
            <person name="Meijer H."/>
            <person name="Minx P."/>
            <person name="Morris P."/>
            <person name="Nelson J."/>
            <person name="Phuntumart V."/>
            <person name="Qutob D."/>
            <person name="Rehmany A."/>
            <person name="Rougon-Cardoso A."/>
            <person name="Ryden P."/>
            <person name="Torto-Alalibo T."/>
            <person name="Studholme D."/>
            <person name="Wang Y."/>
            <person name="Win J."/>
            <person name="Wood J."/>
            <person name="Clifton S.W."/>
            <person name="Rogers J."/>
            <person name="Van den Ackerveken G."/>
            <person name="Jones J.D."/>
            <person name="McDowell J.M."/>
            <person name="Beynon J."/>
            <person name="Tyler B.M."/>
        </authorList>
    </citation>
    <scope>NUCLEOTIDE SEQUENCE [LARGE SCALE GENOMIC DNA]</scope>
    <source>
        <strain evidence="2">Emoy2</strain>
    </source>
</reference>
<dbReference type="HOGENOM" id="CLU_1345451_0_0_1"/>
<name>M4BGN6_HYAAE</name>
<sequence length="204" mass="22038">MRSTILKSHRTRCIRCIMCKQWLLGMRTPRGAESFHAYIRILNHTGAGSLLCHERTANSVLAEDEDILPKQGLPVAFTAAVATASSKKLPSPSFNVSVPLMKNCPCLLSSPGGVYSSDSTIETIHVVILTGVGSTIHPIQVASPPSSSSAIMQLPVLSWGLLLRDLKPENIRQFCLVGKATALDNHNRLKGMTPKSAREEILAA</sequence>
<dbReference type="EnsemblProtists" id="HpaT805561">
    <property type="protein sequence ID" value="HpaP805561"/>
    <property type="gene ID" value="HpaG805561"/>
</dbReference>
<evidence type="ECO:0000313" key="2">
    <source>
        <dbReference type="Proteomes" id="UP000011713"/>
    </source>
</evidence>
<proteinExistence type="predicted"/>
<organism evidence="1 2">
    <name type="scientific">Hyaloperonospora arabidopsidis (strain Emoy2)</name>
    <name type="common">Downy mildew agent</name>
    <name type="synonym">Peronospora arabidopsidis</name>
    <dbReference type="NCBI Taxonomy" id="559515"/>
    <lineage>
        <taxon>Eukaryota</taxon>
        <taxon>Sar</taxon>
        <taxon>Stramenopiles</taxon>
        <taxon>Oomycota</taxon>
        <taxon>Peronosporomycetes</taxon>
        <taxon>Peronosporales</taxon>
        <taxon>Peronosporaceae</taxon>
        <taxon>Hyaloperonospora</taxon>
    </lineage>
</organism>
<dbReference type="EMBL" id="JH598238">
    <property type="status" value="NOT_ANNOTATED_CDS"/>
    <property type="molecule type" value="Genomic_DNA"/>
</dbReference>
<protein>
    <submittedName>
        <fullName evidence="1">Uncharacterized protein</fullName>
    </submittedName>
</protein>
<dbReference type="Proteomes" id="UP000011713">
    <property type="component" value="Unassembled WGS sequence"/>
</dbReference>
<dbReference type="eggNOG" id="ENOG502T2SQ">
    <property type="taxonomic scope" value="Eukaryota"/>
</dbReference>
<dbReference type="AlphaFoldDB" id="M4BGN6"/>
<accession>M4BGN6</accession>
<keyword evidence="2" id="KW-1185">Reference proteome</keyword>